<dbReference type="Pfam" id="PF18130">
    <property type="entry name" value="ATPgrasp_N"/>
    <property type="match status" value="1"/>
</dbReference>
<feature type="domain" description="ATP-grasp" evidence="5">
    <location>
        <begin position="332"/>
        <end position="566"/>
    </location>
</feature>
<reference evidence="6" key="1">
    <citation type="journal article" date="2020" name="Stud. Mycol.">
        <title>101 Dothideomycetes genomes: a test case for predicting lifestyles and emergence of pathogens.</title>
        <authorList>
            <person name="Haridas S."/>
            <person name="Albert R."/>
            <person name="Binder M."/>
            <person name="Bloem J."/>
            <person name="Labutti K."/>
            <person name="Salamov A."/>
            <person name="Andreopoulos B."/>
            <person name="Baker S."/>
            <person name="Barry K."/>
            <person name="Bills G."/>
            <person name="Bluhm B."/>
            <person name="Cannon C."/>
            <person name="Castanera R."/>
            <person name="Culley D."/>
            <person name="Daum C."/>
            <person name="Ezra D."/>
            <person name="Gonzalez J."/>
            <person name="Henrissat B."/>
            <person name="Kuo A."/>
            <person name="Liang C."/>
            <person name="Lipzen A."/>
            <person name="Lutzoni F."/>
            <person name="Magnuson J."/>
            <person name="Mondo S."/>
            <person name="Nolan M."/>
            <person name="Ohm R."/>
            <person name="Pangilinan J."/>
            <person name="Park H.-J."/>
            <person name="Ramirez L."/>
            <person name="Alfaro M."/>
            <person name="Sun H."/>
            <person name="Tritt A."/>
            <person name="Yoshinaga Y."/>
            <person name="Zwiers L.-H."/>
            <person name="Turgeon B."/>
            <person name="Goodwin S."/>
            <person name="Spatafora J."/>
            <person name="Crous P."/>
            <person name="Grigoriev I."/>
        </authorList>
    </citation>
    <scope>NUCLEOTIDE SEQUENCE</scope>
    <source>
        <strain evidence="6">CBS 113979</strain>
    </source>
</reference>
<keyword evidence="7" id="KW-1185">Reference proteome</keyword>
<protein>
    <recommendedName>
        <fullName evidence="5">ATP-grasp domain-containing protein</fullName>
    </recommendedName>
</protein>
<dbReference type="Pfam" id="PF13535">
    <property type="entry name" value="ATP-grasp_4"/>
    <property type="match status" value="1"/>
</dbReference>
<organism evidence="6 7">
    <name type="scientific">Aulographum hederae CBS 113979</name>
    <dbReference type="NCBI Taxonomy" id="1176131"/>
    <lineage>
        <taxon>Eukaryota</taxon>
        <taxon>Fungi</taxon>
        <taxon>Dikarya</taxon>
        <taxon>Ascomycota</taxon>
        <taxon>Pezizomycotina</taxon>
        <taxon>Dothideomycetes</taxon>
        <taxon>Pleosporomycetidae</taxon>
        <taxon>Aulographales</taxon>
        <taxon>Aulographaceae</taxon>
    </lineage>
</organism>
<dbReference type="InterPro" id="IPR041472">
    <property type="entry name" value="BL00235/CARNS1_N"/>
</dbReference>
<proteinExistence type="predicted"/>
<evidence type="ECO:0000313" key="7">
    <source>
        <dbReference type="Proteomes" id="UP000800041"/>
    </source>
</evidence>
<accession>A0A6G1GU58</accession>
<dbReference type="Proteomes" id="UP000800041">
    <property type="component" value="Unassembled WGS sequence"/>
</dbReference>
<dbReference type="PANTHER" id="PTHR43585">
    <property type="entry name" value="FUMIPYRROLE BIOSYNTHESIS PROTEIN C"/>
    <property type="match status" value="1"/>
</dbReference>
<gene>
    <name evidence="6" type="ORF">K402DRAFT_395940</name>
</gene>
<dbReference type="InterPro" id="IPR052032">
    <property type="entry name" value="ATP-dep_AA_Ligase"/>
</dbReference>
<dbReference type="Gene3D" id="3.40.50.20">
    <property type="match status" value="1"/>
</dbReference>
<name>A0A6G1GU58_9PEZI</name>
<dbReference type="SUPFAM" id="SSF56059">
    <property type="entry name" value="Glutathione synthetase ATP-binding domain-like"/>
    <property type="match status" value="1"/>
</dbReference>
<keyword evidence="1" id="KW-0436">Ligase</keyword>
<evidence type="ECO:0000313" key="6">
    <source>
        <dbReference type="EMBL" id="KAF1984278.1"/>
    </source>
</evidence>
<dbReference type="PROSITE" id="PS50975">
    <property type="entry name" value="ATP_GRASP"/>
    <property type="match status" value="1"/>
</dbReference>
<evidence type="ECO:0000256" key="2">
    <source>
        <dbReference type="ARBA" id="ARBA00022741"/>
    </source>
</evidence>
<dbReference type="EMBL" id="ML977169">
    <property type="protein sequence ID" value="KAF1984278.1"/>
    <property type="molecule type" value="Genomic_DNA"/>
</dbReference>
<dbReference type="Gene3D" id="3.30.470.20">
    <property type="entry name" value="ATP-grasp fold, B domain"/>
    <property type="match status" value="1"/>
</dbReference>
<evidence type="ECO:0000256" key="3">
    <source>
        <dbReference type="ARBA" id="ARBA00022840"/>
    </source>
</evidence>
<dbReference type="GO" id="GO:0016874">
    <property type="term" value="F:ligase activity"/>
    <property type="evidence" value="ECO:0007669"/>
    <property type="project" value="UniProtKB-KW"/>
</dbReference>
<dbReference type="PANTHER" id="PTHR43585:SF2">
    <property type="entry name" value="ATP-GRASP ENZYME FSQD"/>
    <property type="match status" value="1"/>
</dbReference>
<dbReference type="OrthoDB" id="434648at2759"/>
<dbReference type="AlphaFoldDB" id="A0A6G1GU58"/>
<keyword evidence="2 4" id="KW-0547">Nucleotide-binding</keyword>
<evidence type="ECO:0000256" key="4">
    <source>
        <dbReference type="PROSITE-ProRule" id="PRU00409"/>
    </source>
</evidence>
<dbReference type="GO" id="GO:0046872">
    <property type="term" value="F:metal ion binding"/>
    <property type="evidence" value="ECO:0007669"/>
    <property type="project" value="InterPro"/>
</dbReference>
<sequence length="676" mass="74857">MLHRELPNGDWKTRLVSKGLLSLLFSPGEKPVPADIELRTSVELDGSSGTQAKGAQYWTLDMFVHPPTQATETENGKDAAAKRSELDLVTTESKATLFLQGCIKLMQETQQPIAAKLLFASRDGHAARSDFLEQRLICCEHVAKAASFLLPLQATSGFQLGQLSIDSLLEILPKAIGGLLLHPSDPNNFSGVLDELEADLSNRISFPWLSAEPFLRRRVVWVQGRENIDVSRQAYEAARALGITLVVIDSAGHWLEDDNGPHAHLREAFIPVNIDFDVGFVQRIVDAVRGYPHPVDGMVTISDVRLPLVAMACEILGLPTSPSDAYVIAADKAKTRMLEPSAAESFVLSHASELPGYLTSRQGKPLSFPLIVKPCLGWNSDCVSKVANEEELEIAVREASERHEDAPNPSTKVVIEPYIDGPEVDANMVLLDGEILFFEISDDFPSRGDAAGANHEADFQETKVVMPTGLPESETQALRTLLRDSILRQGFKSGIFHCEARIRYSRVKYTEKDGILDLETKSQPPSEEISVYLHEINARPPGYLESVAVSLNYGVDYFALRLLLSLGPSENTRLRALAQPFLKGPQFHLSITILPQTRAGVMKTADAGAEFLEKYAEVRKRVVDYETQMKGGAVLEGPLAKALWWVAYFSMTSRVSRQDCLRWVKFIEDKFTYELE</sequence>
<dbReference type="InterPro" id="IPR011761">
    <property type="entry name" value="ATP-grasp"/>
</dbReference>
<evidence type="ECO:0000256" key="1">
    <source>
        <dbReference type="ARBA" id="ARBA00022598"/>
    </source>
</evidence>
<dbReference type="GO" id="GO:0005524">
    <property type="term" value="F:ATP binding"/>
    <property type="evidence" value="ECO:0007669"/>
    <property type="project" value="UniProtKB-UniRule"/>
</dbReference>
<keyword evidence="3 4" id="KW-0067">ATP-binding</keyword>
<evidence type="ECO:0000259" key="5">
    <source>
        <dbReference type="PROSITE" id="PS50975"/>
    </source>
</evidence>